<feature type="region of interest" description="Disordered" evidence="1">
    <location>
        <begin position="36"/>
        <end position="77"/>
    </location>
</feature>
<accession>A0AAV7LPT5</accession>
<proteinExistence type="predicted"/>
<keyword evidence="3" id="KW-1185">Reference proteome</keyword>
<evidence type="ECO:0000313" key="3">
    <source>
        <dbReference type="Proteomes" id="UP001066276"/>
    </source>
</evidence>
<feature type="region of interest" description="Disordered" evidence="1">
    <location>
        <begin position="176"/>
        <end position="212"/>
    </location>
</feature>
<sequence>MLSGGTLVDFLAPNCSFCCLASDLSISTRHRTRAFSRATPQCSSPKHATSQSAPHDSEGASSLQQQSRLPGGQQLSQLSGAAPRCSVLLRLQCNLISSSTSPGPQGPSHSSPPLVSSLLSRGGVLWAPPQRPAEQDPVGPGISPGRRSSATQAIHATSADLAQALPVLSRRRPICRDPARAPVGAPVSYQTGRPTAKPSAGHLRPQPPSSEA</sequence>
<organism evidence="2 3">
    <name type="scientific">Pleurodeles waltl</name>
    <name type="common">Iberian ribbed newt</name>
    <dbReference type="NCBI Taxonomy" id="8319"/>
    <lineage>
        <taxon>Eukaryota</taxon>
        <taxon>Metazoa</taxon>
        <taxon>Chordata</taxon>
        <taxon>Craniata</taxon>
        <taxon>Vertebrata</taxon>
        <taxon>Euteleostomi</taxon>
        <taxon>Amphibia</taxon>
        <taxon>Batrachia</taxon>
        <taxon>Caudata</taxon>
        <taxon>Salamandroidea</taxon>
        <taxon>Salamandridae</taxon>
        <taxon>Pleurodelinae</taxon>
        <taxon>Pleurodeles</taxon>
    </lineage>
</organism>
<gene>
    <name evidence="2" type="ORF">NDU88_005527</name>
</gene>
<feature type="region of interest" description="Disordered" evidence="1">
    <location>
        <begin position="98"/>
        <end position="117"/>
    </location>
</feature>
<dbReference type="EMBL" id="JANPWB010000015">
    <property type="protein sequence ID" value="KAJ1092417.1"/>
    <property type="molecule type" value="Genomic_DNA"/>
</dbReference>
<name>A0AAV7LPT5_PLEWA</name>
<feature type="compositionally biased region" description="Polar residues" evidence="1">
    <location>
        <begin position="146"/>
        <end position="155"/>
    </location>
</feature>
<comment type="caution">
    <text evidence="2">The sequence shown here is derived from an EMBL/GenBank/DDBJ whole genome shotgun (WGS) entry which is preliminary data.</text>
</comment>
<evidence type="ECO:0000256" key="1">
    <source>
        <dbReference type="SAM" id="MobiDB-lite"/>
    </source>
</evidence>
<feature type="region of interest" description="Disordered" evidence="1">
    <location>
        <begin position="125"/>
        <end position="157"/>
    </location>
</feature>
<evidence type="ECO:0000313" key="2">
    <source>
        <dbReference type="EMBL" id="KAJ1092417.1"/>
    </source>
</evidence>
<protein>
    <submittedName>
        <fullName evidence="2">Uncharacterized protein</fullName>
    </submittedName>
</protein>
<feature type="compositionally biased region" description="Polar residues" evidence="1">
    <location>
        <begin position="38"/>
        <end position="77"/>
    </location>
</feature>
<reference evidence="2" key="1">
    <citation type="journal article" date="2022" name="bioRxiv">
        <title>Sequencing and chromosome-scale assembly of the giantPleurodeles waltlgenome.</title>
        <authorList>
            <person name="Brown T."/>
            <person name="Elewa A."/>
            <person name="Iarovenko S."/>
            <person name="Subramanian E."/>
            <person name="Araus A.J."/>
            <person name="Petzold A."/>
            <person name="Susuki M."/>
            <person name="Suzuki K.-i.T."/>
            <person name="Hayashi T."/>
            <person name="Toyoda A."/>
            <person name="Oliveira C."/>
            <person name="Osipova E."/>
            <person name="Leigh N.D."/>
            <person name="Simon A."/>
            <person name="Yun M.H."/>
        </authorList>
    </citation>
    <scope>NUCLEOTIDE SEQUENCE</scope>
    <source>
        <strain evidence="2">20211129_DDA</strain>
        <tissue evidence="2">Liver</tissue>
    </source>
</reference>
<dbReference type="Proteomes" id="UP001066276">
    <property type="component" value="Chromosome 11"/>
</dbReference>
<dbReference type="AlphaFoldDB" id="A0AAV7LPT5"/>